<evidence type="ECO:0000256" key="2">
    <source>
        <dbReference type="ARBA" id="ARBA00008448"/>
    </source>
</evidence>
<dbReference type="AlphaFoldDB" id="A0A397TE73"/>
<dbReference type="InterPro" id="IPR012677">
    <property type="entry name" value="Nucleotide-bd_a/b_plait_sf"/>
</dbReference>
<feature type="compositionally biased region" description="Gly residues" evidence="10">
    <location>
        <begin position="173"/>
        <end position="186"/>
    </location>
</feature>
<organism evidence="13 14">
    <name type="scientific">Glomus cerebriforme</name>
    <dbReference type="NCBI Taxonomy" id="658196"/>
    <lineage>
        <taxon>Eukaryota</taxon>
        <taxon>Fungi</taxon>
        <taxon>Fungi incertae sedis</taxon>
        <taxon>Mucoromycota</taxon>
        <taxon>Glomeromycotina</taxon>
        <taxon>Glomeromycetes</taxon>
        <taxon>Glomerales</taxon>
        <taxon>Glomeraceae</taxon>
        <taxon>Glomus</taxon>
    </lineage>
</organism>
<evidence type="ECO:0000256" key="3">
    <source>
        <dbReference type="ARBA" id="ARBA00022723"/>
    </source>
</evidence>
<dbReference type="InterPro" id="IPR036443">
    <property type="entry name" value="Znf_RanBP2_sf"/>
</dbReference>
<dbReference type="GO" id="GO:0003723">
    <property type="term" value="F:RNA binding"/>
    <property type="evidence" value="ECO:0007669"/>
    <property type="project" value="UniProtKB-UniRule"/>
</dbReference>
<proteinExistence type="inferred from homology"/>
<keyword evidence="14" id="KW-1185">Reference proteome</keyword>
<keyword evidence="5" id="KW-0862">Zinc</keyword>
<dbReference type="InterPro" id="IPR001876">
    <property type="entry name" value="Znf_RanBP2"/>
</dbReference>
<dbReference type="GO" id="GO:0005634">
    <property type="term" value="C:nucleus"/>
    <property type="evidence" value="ECO:0007669"/>
    <property type="project" value="UniProtKB-SubCell"/>
</dbReference>
<feature type="region of interest" description="Disordered" evidence="10">
    <location>
        <begin position="306"/>
        <end position="339"/>
    </location>
</feature>
<feature type="region of interest" description="Disordered" evidence="10">
    <location>
        <begin position="363"/>
        <end position="444"/>
    </location>
</feature>
<evidence type="ECO:0000313" key="14">
    <source>
        <dbReference type="Proteomes" id="UP000265703"/>
    </source>
</evidence>
<dbReference type="InterPro" id="IPR034870">
    <property type="entry name" value="TET_fam"/>
</dbReference>
<evidence type="ECO:0000313" key="13">
    <source>
        <dbReference type="EMBL" id="RIA95266.1"/>
    </source>
</evidence>
<evidence type="ECO:0000256" key="9">
    <source>
        <dbReference type="PROSITE-ProRule" id="PRU00322"/>
    </source>
</evidence>
<feature type="domain" description="RanBP2-type" evidence="12">
    <location>
        <begin position="337"/>
        <end position="366"/>
    </location>
</feature>
<evidence type="ECO:0000259" key="11">
    <source>
        <dbReference type="PROSITE" id="PS50102"/>
    </source>
</evidence>
<dbReference type="InterPro" id="IPR035979">
    <property type="entry name" value="RBD_domain_sf"/>
</dbReference>
<evidence type="ECO:0000256" key="8">
    <source>
        <dbReference type="PROSITE-ProRule" id="PRU00176"/>
    </source>
</evidence>
<comment type="similarity">
    <text evidence="2">Belongs to the RRM TET family.</text>
</comment>
<keyword evidence="3" id="KW-0479">Metal-binding</keyword>
<dbReference type="GO" id="GO:0008270">
    <property type="term" value="F:zinc ion binding"/>
    <property type="evidence" value="ECO:0007669"/>
    <property type="project" value="UniProtKB-KW"/>
</dbReference>
<dbReference type="Proteomes" id="UP000265703">
    <property type="component" value="Unassembled WGS sequence"/>
</dbReference>
<feature type="compositionally biased region" description="Gly residues" evidence="10">
    <location>
        <begin position="322"/>
        <end position="332"/>
    </location>
</feature>
<evidence type="ECO:0000256" key="1">
    <source>
        <dbReference type="ARBA" id="ARBA00004123"/>
    </source>
</evidence>
<dbReference type="CDD" id="cd12534">
    <property type="entry name" value="RRM_SARFH"/>
    <property type="match status" value="1"/>
</dbReference>
<dbReference type="Gene3D" id="3.30.70.330">
    <property type="match status" value="1"/>
</dbReference>
<evidence type="ECO:0000256" key="7">
    <source>
        <dbReference type="ARBA" id="ARBA00023242"/>
    </source>
</evidence>
<evidence type="ECO:0008006" key="15">
    <source>
        <dbReference type="Google" id="ProtNLM"/>
    </source>
</evidence>
<evidence type="ECO:0000259" key="12">
    <source>
        <dbReference type="PROSITE" id="PS50199"/>
    </source>
</evidence>
<comment type="subcellular location">
    <subcellularLocation>
        <location evidence="1">Nucleus</location>
    </subcellularLocation>
</comment>
<feature type="compositionally biased region" description="Low complexity" evidence="10">
    <location>
        <begin position="187"/>
        <end position="201"/>
    </location>
</feature>
<dbReference type="PROSITE" id="PS01358">
    <property type="entry name" value="ZF_RANBP2_1"/>
    <property type="match status" value="1"/>
</dbReference>
<evidence type="ECO:0000256" key="5">
    <source>
        <dbReference type="ARBA" id="ARBA00022833"/>
    </source>
</evidence>
<dbReference type="PANTHER" id="PTHR23238">
    <property type="entry name" value="RNA BINDING PROTEIN"/>
    <property type="match status" value="1"/>
</dbReference>
<evidence type="ECO:0000256" key="6">
    <source>
        <dbReference type="ARBA" id="ARBA00022884"/>
    </source>
</evidence>
<evidence type="ECO:0000256" key="4">
    <source>
        <dbReference type="ARBA" id="ARBA00022771"/>
    </source>
</evidence>
<feature type="compositionally biased region" description="Low complexity" evidence="10">
    <location>
        <begin position="44"/>
        <end position="72"/>
    </location>
</feature>
<dbReference type="OrthoDB" id="639027at2759"/>
<dbReference type="EMBL" id="QKYT01000064">
    <property type="protein sequence ID" value="RIA95266.1"/>
    <property type="molecule type" value="Genomic_DNA"/>
</dbReference>
<comment type="caution">
    <text evidence="13">The sequence shown here is derived from an EMBL/GenBank/DDBJ whole genome shotgun (WGS) entry which is preliminary data.</text>
</comment>
<feature type="compositionally biased region" description="Polar residues" evidence="10">
    <location>
        <begin position="1"/>
        <end position="13"/>
    </location>
</feature>
<feature type="region of interest" description="Disordered" evidence="10">
    <location>
        <begin position="1"/>
        <end position="201"/>
    </location>
</feature>
<dbReference type="Pfam" id="PF00076">
    <property type="entry name" value="RRM_1"/>
    <property type="match status" value="1"/>
</dbReference>
<sequence>MDQYSNYGGQQDPSSGSYNSYQYNDSYSQGGYTVPTSSSDFYYSGSNPQTGGNNSSSSGSTQQPPITPATTQGYTSQRNDNYEGSGYSSGGGYNSYGYSTPTASGSYQTGQNSSAGSSTATPYNSGGGSYSGASKTGYTDRSSDYGDSTGYGGNKNPYGDSYSYKPRENGRESGYGGPPSKEGGGSYDSYGSRSDSGGYKDNYVDDSVVQTISDTIYISNLSKDVTEEKLAEKFGSLGMLKIDRKTQKPKIWIYYDKVTGVPKGDATLTYEDPDSTAAAIKYFDNQKFLDQTIKVEMSVRKVSTSGFRARGRSRGRGFSRGVRGGGGGGGGGGPPPRDGDWSCESCNANNFARRMECYKCHTPRSNAPGDGGYGGGRYSGAPRGGYRGRRGGPSYGRYADDDRGYGGGGYRNSDSSHGYDQGYRRQNKQDDRQDRRENSRYLPY</sequence>
<feature type="domain" description="RRM" evidence="11">
    <location>
        <begin position="214"/>
        <end position="300"/>
    </location>
</feature>
<dbReference type="Pfam" id="PF00641">
    <property type="entry name" value="Zn_ribbon_RanBP"/>
    <property type="match status" value="1"/>
</dbReference>
<feature type="compositionally biased region" description="Basic and acidic residues" evidence="10">
    <location>
        <begin position="427"/>
        <end position="444"/>
    </location>
</feature>
<dbReference type="SUPFAM" id="SSF54928">
    <property type="entry name" value="RNA-binding domain, RBD"/>
    <property type="match status" value="1"/>
</dbReference>
<dbReference type="SMART" id="SM00360">
    <property type="entry name" value="RRM"/>
    <property type="match status" value="1"/>
</dbReference>
<accession>A0A397TE73</accession>
<keyword evidence="4 9" id="KW-0863">Zinc-finger</keyword>
<feature type="compositionally biased region" description="Low complexity" evidence="10">
    <location>
        <begin position="14"/>
        <end position="32"/>
    </location>
</feature>
<dbReference type="SUPFAM" id="SSF90209">
    <property type="entry name" value="Ran binding protein zinc finger-like"/>
    <property type="match status" value="1"/>
</dbReference>
<feature type="compositionally biased region" description="Low complexity" evidence="10">
    <location>
        <begin position="131"/>
        <end position="148"/>
    </location>
</feature>
<dbReference type="Gene3D" id="4.10.1060.10">
    <property type="entry name" value="Zinc finger, RanBP2-type"/>
    <property type="match status" value="1"/>
</dbReference>
<keyword evidence="6 8" id="KW-0694">RNA-binding</keyword>
<protein>
    <recommendedName>
        <fullName evidence="15">RNA-binding domain-containing protein</fullName>
    </recommendedName>
</protein>
<dbReference type="STRING" id="658196.A0A397TE73"/>
<name>A0A397TE73_9GLOM</name>
<dbReference type="SMART" id="SM00547">
    <property type="entry name" value="ZnF_RBZ"/>
    <property type="match status" value="1"/>
</dbReference>
<reference evidence="13 14" key="1">
    <citation type="submission" date="2018-06" db="EMBL/GenBank/DDBJ databases">
        <title>Comparative genomics reveals the genomic features of Rhizophagus irregularis, R. cerebriforme, R. diaphanum and Gigaspora rosea, and their symbiotic lifestyle signature.</title>
        <authorList>
            <person name="Morin E."/>
            <person name="San Clemente H."/>
            <person name="Chen E.C.H."/>
            <person name="De La Providencia I."/>
            <person name="Hainaut M."/>
            <person name="Kuo A."/>
            <person name="Kohler A."/>
            <person name="Murat C."/>
            <person name="Tang N."/>
            <person name="Roy S."/>
            <person name="Loubradou J."/>
            <person name="Henrissat B."/>
            <person name="Grigoriev I.V."/>
            <person name="Corradi N."/>
            <person name="Roux C."/>
            <person name="Martin F.M."/>
        </authorList>
    </citation>
    <scope>NUCLEOTIDE SEQUENCE [LARGE SCALE GENOMIC DNA]</scope>
    <source>
        <strain evidence="13 14">DAOM 227022</strain>
    </source>
</reference>
<dbReference type="PROSITE" id="PS50102">
    <property type="entry name" value="RRM"/>
    <property type="match status" value="1"/>
</dbReference>
<feature type="compositionally biased region" description="Polar residues" evidence="10">
    <location>
        <begin position="100"/>
        <end position="124"/>
    </location>
</feature>
<dbReference type="PROSITE" id="PS50199">
    <property type="entry name" value="ZF_RANBP2_2"/>
    <property type="match status" value="1"/>
</dbReference>
<keyword evidence="7" id="KW-0539">Nucleus</keyword>
<gene>
    <name evidence="13" type="ORF">C1645_757830</name>
</gene>
<dbReference type="GO" id="GO:0006355">
    <property type="term" value="P:regulation of DNA-templated transcription"/>
    <property type="evidence" value="ECO:0007669"/>
    <property type="project" value="InterPro"/>
</dbReference>
<dbReference type="InterPro" id="IPR000504">
    <property type="entry name" value="RRM_dom"/>
</dbReference>
<feature type="compositionally biased region" description="Gly residues" evidence="10">
    <location>
        <begin position="369"/>
        <end position="385"/>
    </location>
</feature>
<evidence type="ECO:0000256" key="10">
    <source>
        <dbReference type="SAM" id="MobiDB-lite"/>
    </source>
</evidence>